<dbReference type="Proteomes" id="UP001164539">
    <property type="component" value="Chromosome 6"/>
</dbReference>
<name>A0ACC1XZA7_MELAZ</name>
<comment type="caution">
    <text evidence="1">The sequence shown here is derived from an EMBL/GenBank/DDBJ whole genome shotgun (WGS) entry which is preliminary data.</text>
</comment>
<reference evidence="1 2" key="1">
    <citation type="journal article" date="2023" name="Science">
        <title>Complex scaffold remodeling in plant triterpene biosynthesis.</title>
        <authorList>
            <person name="De La Pena R."/>
            <person name="Hodgson H."/>
            <person name="Liu J.C."/>
            <person name="Stephenson M.J."/>
            <person name="Martin A.C."/>
            <person name="Owen C."/>
            <person name="Harkess A."/>
            <person name="Leebens-Mack J."/>
            <person name="Jimenez L.E."/>
            <person name="Osbourn A."/>
            <person name="Sattely E.S."/>
        </authorList>
    </citation>
    <scope>NUCLEOTIDE SEQUENCE [LARGE SCALE GENOMIC DNA]</scope>
    <source>
        <strain evidence="2">cv. JPN11</strain>
        <tissue evidence="1">Leaf</tissue>
    </source>
</reference>
<protein>
    <submittedName>
        <fullName evidence="1">Lipid transfer protein</fullName>
    </submittedName>
</protein>
<keyword evidence="2" id="KW-1185">Reference proteome</keyword>
<proteinExistence type="predicted"/>
<evidence type="ECO:0000313" key="2">
    <source>
        <dbReference type="Proteomes" id="UP001164539"/>
    </source>
</evidence>
<accession>A0ACC1XZA7</accession>
<sequence>MEAYAKVVVLAVILGLAIGSEPMGASSQSLCGIPVDGLRACQPAVSTDNPSPPSPTEACCSALGKPQVNLQCFCVFKNSDVLKNYKIDFNKAMELPAKCKINKTVRC</sequence>
<organism evidence="1 2">
    <name type="scientific">Melia azedarach</name>
    <name type="common">Chinaberry tree</name>
    <dbReference type="NCBI Taxonomy" id="155640"/>
    <lineage>
        <taxon>Eukaryota</taxon>
        <taxon>Viridiplantae</taxon>
        <taxon>Streptophyta</taxon>
        <taxon>Embryophyta</taxon>
        <taxon>Tracheophyta</taxon>
        <taxon>Spermatophyta</taxon>
        <taxon>Magnoliopsida</taxon>
        <taxon>eudicotyledons</taxon>
        <taxon>Gunneridae</taxon>
        <taxon>Pentapetalae</taxon>
        <taxon>rosids</taxon>
        <taxon>malvids</taxon>
        <taxon>Sapindales</taxon>
        <taxon>Meliaceae</taxon>
        <taxon>Melia</taxon>
    </lineage>
</organism>
<gene>
    <name evidence="1" type="ORF">OWV82_011478</name>
</gene>
<evidence type="ECO:0000313" key="1">
    <source>
        <dbReference type="EMBL" id="KAJ4716461.1"/>
    </source>
</evidence>
<dbReference type="EMBL" id="CM051399">
    <property type="protein sequence ID" value="KAJ4716461.1"/>
    <property type="molecule type" value="Genomic_DNA"/>
</dbReference>